<gene>
    <name evidence="1" type="ORF">EKPJFOCH_3835</name>
</gene>
<name>A0ABQ4TRR1_9HYPH</name>
<reference evidence="1" key="1">
    <citation type="journal article" date="2021" name="Front. Microbiol.">
        <title>Comprehensive Comparative Genomics and Phenotyping of Methylobacterium Species.</title>
        <authorList>
            <person name="Alessa O."/>
            <person name="Ogura Y."/>
            <person name="Fujitani Y."/>
            <person name="Takami H."/>
            <person name="Hayashi T."/>
            <person name="Sahin N."/>
            <person name="Tani A."/>
        </authorList>
    </citation>
    <scope>NUCLEOTIDE SEQUENCE</scope>
    <source>
        <strain evidence="1">DSM 23674</strain>
    </source>
</reference>
<dbReference type="RefSeq" id="WP_238232666.1">
    <property type="nucleotide sequence ID" value="NZ_BPRA01000021.1"/>
</dbReference>
<keyword evidence="2" id="KW-1185">Reference proteome</keyword>
<reference evidence="1" key="2">
    <citation type="submission" date="2021-08" db="EMBL/GenBank/DDBJ databases">
        <authorList>
            <person name="Tani A."/>
            <person name="Ola A."/>
            <person name="Ogura Y."/>
            <person name="Katsura K."/>
            <person name="Hayashi T."/>
        </authorList>
    </citation>
    <scope>NUCLEOTIDE SEQUENCE</scope>
    <source>
        <strain evidence="1">DSM 23674</strain>
    </source>
</reference>
<sequence>MNVHAYGASNVNRFGLETKRDIIVRAIGAELNSGAAALGYQDCLFTNGREGVVAQCSISELRERYYVIDVVGSAFSASGLEDCVITIARASDGAILKQQSLLSCLRTGNRACFSAIFDNTNPNDGIKVSITASAAAQFRIDAIELSNADYLFNFAIVNKSYIKDLPWTIVLYRSWARFSQVDCPFYIVVPNQDLPAFVEAFRSELDAGRIARMPNLVTEEWVFDIGAITIPEHFSGWQTQQIVKLGFSKTRIARQYLTVDSTMLFTKPFDFRRLLKSGIIYTAANRTNRHDFFEYFRRVDEKGWLNGNLVNISESFNAICEFMGNTTNDTNAYVSCTGMFNSELAIELESYARGRGANGFVGLILIAPYEFAWFGEFVFSQRREQFIPHDPHLMTLGHSEEHARTLSEGTMRSEDYHMGIMLQPPASDLCDPERIFSMVAEGQIR</sequence>
<dbReference type="Proteomes" id="UP001055101">
    <property type="component" value="Unassembled WGS sequence"/>
</dbReference>
<comment type="caution">
    <text evidence="1">The sequence shown here is derived from an EMBL/GenBank/DDBJ whole genome shotgun (WGS) entry which is preliminary data.</text>
</comment>
<evidence type="ECO:0000313" key="1">
    <source>
        <dbReference type="EMBL" id="GJE57321.1"/>
    </source>
</evidence>
<dbReference type="EMBL" id="BPRA01000021">
    <property type="protein sequence ID" value="GJE57321.1"/>
    <property type="molecule type" value="Genomic_DNA"/>
</dbReference>
<evidence type="ECO:0000313" key="2">
    <source>
        <dbReference type="Proteomes" id="UP001055101"/>
    </source>
</evidence>
<proteinExistence type="predicted"/>
<accession>A0ABQ4TRR1</accession>
<dbReference type="InterPro" id="IPR045499">
    <property type="entry name" value="DUF6492"/>
</dbReference>
<dbReference type="Pfam" id="PF20102">
    <property type="entry name" value="DUF6492"/>
    <property type="match status" value="1"/>
</dbReference>
<protein>
    <submittedName>
        <fullName evidence="1">Uncharacterized protein</fullName>
    </submittedName>
</protein>
<organism evidence="1 2">
    <name type="scientific">Methylobacterium thuringiense</name>
    <dbReference type="NCBI Taxonomy" id="1003091"/>
    <lineage>
        <taxon>Bacteria</taxon>
        <taxon>Pseudomonadati</taxon>
        <taxon>Pseudomonadota</taxon>
        <taxon>Alphaproteobacteria</taxon>
        <taxon>Hyphomicrobiales</taxon>
        <taxon>Methylobacteriaceae</taxon>
        <taxon>Methylobacterium</taxon>
    </lineage>
</organism>